<dbReference type="PRINTS" id="PR00081">
    <property type="entry name" value="GDHRDH"/>
</dbReference>
<evidence type="ECO:0000256" key="1">
    <source>
        <dbReference type="ARBA" id="ARBA00006484"/>
    </source>
</evidence>
<accession>A0A7W9KCE3</accession>
<gene>
    <name evidence="3" type="ORF">BJ998_001221</name>
</gene>
<dbReference type="Proteomes" id="UP000585638">
    <property type="component" value="Unassembled WGS sequence"/>
</dbReference>
<dbReference type="InterPro" id="IPR020904">
    <property type="entry name" value="Sc_DH/Rdtase_CS"/>
</dbReference>
<dbReference type="GO" id="GO:0016491">
    <property type="term" value="F:oxidoreductase activity"/>
    <property type="evidence" value="ECO:0007669"/>
    <property type="project" value="UniProtKB-KW"/>
</dbReference>
<dbReference type="InterPro" id="IPR036291">
    <property type="entry name" value="NAD(P)-bd_dom_sf"/>
</dbReference>
<dbReference type="Gene3D" id="3.40.50.720">
    <property type="entry name" value="NAD(P)-binding Rossmann-like Domain"/>
    <property type="match status" value="1"/>
</dbReference>
<keyword evidence="4" id="KW-1185">Reference proteome</keyword>
<dbReference type="EMBL" id="JACHIR010000001">
    <property type="protein sequence ID" value="MBB5890025.1"/>
    <property type="molecule type" value="Genomic_DNA"/>
</dbReference>
<comment type="similarity">
    <text evidence="1">Belongs to the short-chain dehydrogenases/reductases (SDR) family.</text>
</comment>
<keyword evidence="2" id="KW-0560">Oxidoreductase</keyword>
<proteinExistence type="inferred from homology"/>
<evidence type="ECO:0000313" key="4">
    <source>
        <dbReference type="Proteomes" id="UP000585638"/>
    </source>
</evidence>
<name>A0A7W9KCE3_9PSEU</name>
<dbReference type="Pfam" id="PF00106">
    <property type="entry name" value="adh_short"/>
    <property type="match status" value="1"/>
</dbReference>
<dbReference type="AlphaFoldDB" id="A0A7W9KCE3"/>
<protein>
    <submittedName>
        <fullName evidence="3">NAD(P)-dependent dehydrogenase (Short-subunit alcohol dehydrogenase family)</fullName>
    </submittedName>
</protein>
<comment type="caution">
    <text evidence="3">The sequence shown here is derived from an EMBL/GenBank/DDBJ whole genome shotgun (WGS) entry which is preliminary data.</text>
</comment>
<sequence>MTVVLVTGGASGIGAAVARRFARRGAQVVIADVNAAGEAVAAEIGGLFVPTDVASERDNDAAVLAARETFGGLDIVHLNAGTGSGGVEFDLDAYRRIMAVNVDGTMYGLRAAVRGGARAIVVTSSLAGISPASFDPVYSASKHAIIGLVRSFGSALTDVTVNAVCPGFIDTPMIAAFRDRLPEHGLAVADPDEVAAAVEQIADGDETGQAWAVQAGQLAKVDFPPVELVRC</sequence>
<dbReference type="SUPFAM" id="SSF51735">
    <property type="entry name" value="NAD(P)-binding Rossmann-fold domains"/>
    <property type="match status" value="1"/>
</dbReference>
<dbReference type="PANTHER" id="PTHR43180">
    <property type="entry name" value="3-OXOACYL-(ACYL-CARRIER-PROTEIN) REDUCTASE (AFU_ORTHOLOGUE AFUA_6G11210)"/>
    <property type="match status" value="1"/>
</dbReference>
<organism evidence="3 4">
    <name type="scientific">Kutzneria kofuensis</name>
    <dbReference type="NCBI Taxonomy" id="103725"/>
    <lineage>
        <taxon>Bacteria</taxon>
        <taxon>Bacillati</taxon>
        <taxon>Actinomycetota</taxon>
        <taxon>Actinomycetes</taxon>
        <taxon>Pseudonocardiales</taxon>
        <taxon>Pseudonocardiaceae</taxon>
        <taxon>Kutzneria</taxon>
    </lineage>
</organism>
<evidence type="ECO:0000313" key="3">
    <source>
        <dbReference type="EMBL" id="MBB5890025.1"/>
    </source>
</evidence>
<dbReference type="PANTHER" id="PTHR43180:SF33">
    <property type="entry name" value="15-HYDROXYPROSTAGLANDIN DEHYDROGENASE [NAD(+)]-LIKE"/>
    <property type="match status" value="1"/>
</dbReference>
<dbReference type="RefSeq" id="WP_312889948.1">
    <property type="nucleotide sequence ID" value="NZ_BAAAWY010000008.1"/>
</dbReference>
<dbReference type="PROSITE" id="PS00061">
    <property type="entry name" value="ADH_SHORT"/>
    <property type="match status" value="1"/>
</dbReference>
<dbReference type="InterPro" id="IPR002347">
    <property type="entry name" value="SDR_fam"/>
</dbReference>
<reference evidence="3 4" key="1">
    <citation type="submission" date="2020-08" db="EMBL/GenBank/DDBJ databases">
        <title>Sequencing the genomes of 1000 actinobacteria strains.</title>
        <authorList>
            <person name="Klenk H.-P."/>
        </authorList>
    </citation>
    <scope>NUCLEOTIDE SEQUENCE [LARGE SCALE GENOMIC DNA]</scope>
    <source>
        <strain evidence="3 4">DSM 43851</strain>
    </source>
</reference>
<evidence type="ECO:0000256" key="2">
    <source>
        <dbReference type="ARBA" id="ARBA00023002"/>
    </source>
</evidence>